<protein>
    <submittedName>
        <fullName evidence="1">Uncharacterized protein</fullName>
    </submittedName>
</protein>
<dbReference type="AlphaFoldDB" id="A0A8H3TZJ6"/>
<proteinExistence type="predicted"/>
<sequence length="107" mass="11905">MNWLTSFSAPSDMPTPSDGWEDLRGSMSVLQAEETDGPMRLSLDVNENSKLCEITFEDEAVGRGSTVWTSRLPKQEEKDGKCCQLLPWTAVCYVEVISEVSARSKSQ</sequence>
<dbReference type="Proteomes" id="UP000620104">
    <property type="component" value="Unassembled WGS sequence"/>
</dbReference>
<evidence type="ECO:0000313" key="1">
    <source>
        <dbReference type="EMBL" id="GHJ89766.1"/>
    </source>
</evidence>
<name>A0A8H3TZJ6_9TREE</name>
<accession>A0A8H3TZJ6</accession>
<organism evidence="1 2">
    <name type="scientific">Naganishia liquefaciens</name>
    <dbReference type="NCBI Taxonomy" id="104408"/>
    <lineage>
        <taxon>Eukaryota</taxon>
        <taxon>Fungi</taxon>
        <taxon>Dikarya</taxon>
        <taxon>Basidiomycota</taxon>
        <taxon>Agaricomycotina</taxon>
        <taxon>Tremellomycetes</taxon>
        <taxon>Filobasidiales</taxon>
        <taxon>Filobasidiaceae</taxon>
        <taxon>Naganishia</taxon>
    </lineage>
</organism>
<dbReference type="EMBL" id="BLZA01000049">
    <property type="protein sequence ID" value="GHJ89766.1"/>
    <property type="molecule type" value="Genomic_DNA"/>
</dbReference>
<gene>
    <name evidence="1" type="ORF">NliqN6_6168</name>
</gene>
<evidence type="ECO:0000313" key="2">
    <source>
        <dbReference type="Proteomes" id="UP000620104"/>
    </source>
</evidence>
<keyword evidence="2" id="KW-1185">Reference proteome</keyword>
<reference evidence="1" key="1">
    <citation type="submission" date="2020-07" db="EMBL/GenBank/DDBJ databases">
        <title>Draft Genome Sequence of a Deep-Sea Yeast, Naganishia (Cryptococcus) liquefaciens strain N6.</title>
        <authorList>
            <person name="Han Y.W."/>
            <person name="Kajitani R."/>
            <person name="Morimoto H."/>
            <person name="Parhat M."/>
            <person name="Tsubouchi H."/>
            <person name="Bakenova O."/>
            <person name="Ogata M."/>
            <person name="Argunhan B."/>
            <person name="Aoki R."/>
            <person name="Kajiwara S."/>
            <person name="Itoh T."/>
            <person name="Iwasaki H."/>
        </authorList>
    </citation>
    <scope>NUCLEOTIDE SEQUENCE</scope>
    <source>
        <strain evidence="1">N6</strain>
    </source>
</reference>
<comment type="caution">
    <text evidence="1">The sequence shown here is derived from an EMBL/GenBank/DDBJ whole genome shotgun (WGS) entry which is preliminary data.</text>
</comment>